<dbReference type="EMBL" id="LLZS01000006">
    <property type="protein sequence ID" value="KUR71809.1"/>
    <property type="molecule type" value="Genomic_DNA"/>
</dbReference>
<feature type="transmembrane region" description="Helical" evidence="1">
    <location>
        <begin position="28"/>
        <end position="46"/>
    </location>
</feature>
<accession>A0A124JV11</accession>
<keyword evidence="3" id="KW-1185">Reference proteome</keyword>
<proteinExistence type="predicted"/>
<protein>
    <submittedName>
        <fullName evidence="2">Uncharacterized protein</fullName>
    </submittedName>
</protein>
<organism evidence="2 3">
    <name type="scientific">Novosphingobium fuchskuhlense</name>
    <dbReference type="NCBI Taxonomy" id="1117702"/>
    <lineage>
        <taxon>Bacteria</taxon>
        <taxon>Pseudomonadati</taxon>
        <taxon>Pseudomonadota</taxon>
        <taxon>Alphaproteobacteria</taxon>
        <taxon>Sphingomonadales</taxon>
        <taxon>Sphingomonadaceae</taxon>
        <taxon>Novosphingobium</taxon>
    </lineage>
</organism>
<keyword evidence="1" id="KW-1133">Transmembrane helix</keyword>
<dbReference type="AlphaFoldDB" id="A0A124JV11"/>
<sequence>MAYQPFLLLGAAAICLAFCIRDFRRRDFAWSAAAATSFLIIITAPMPTHSVTVELPSPK</sequence>
<keyword evidence="1" id="KW-0812">Transmembrane</keyword>
<name>A0A124JV11_9SPHN</name>
<evidence type="ECO:0000313" key="2">
    <source>
        <dbReference type="EMBL" id="KUR71809.1"/>
    </source>
</evidence>
<evidence type="ECO:0000313" key="3">
    <source>
        <dbReference type="Proteomes" id="UP000058012"/>
    </source>
</evidence>
<dbReference type="Proteomes" id="UP000058012">
    <property type="component" value="Unassembled WGS sequence"/>
</dbReference>
<comment type="caution">
    <text evidence="2">The sequence shown here is derived from an EMBL/GenBank/DDBJ whole genome shotgun (WGS) entry which is preliminary data.</text>
</comment>
<dbReference type="STRING" id="1117702.AQZ52_09485"/>
<gene>
    <name evidence="2" type="ORF">AQZ52_09485</name>
</gene>
<feature type="transmembrane region" description="Helical" evidence="1">
    <location>
        <begin position="6"/>
        <end position="23"/>
    </location>
</feature>
<keyword evidence="1" id="KW-0472">Membrane</keyword>
<evidence type="ECO:0000256" key="1">
    <source>
        <dbReference type="SAM" id="Phobius"/>
    </source>
</evidence>
<reference evidence="2 3" key="1">
    <citation type="submission" date="2015-10" db="EMBL/GenBank/DDBJ databases">
        <title>Draft genome sequence of Novosphingobium fuchskuhlense DSM 25065 isolated from a surface water sample of the southwest basin of Lake Grosse Fuchskuhle.</title>
        <authorList>
            <person name="Ruckert C."/>
            <person name="Winkler A."/>
            <person name="Glaeser J."/>
            <person name="Grossart H.-P."/>
            <person name="Kalinowski J."/>
            <person name="Glaeser S."/>
        </authorList>
    </citation>
    <scope>NUCLEOTIDE SEQUENCE [LARGE SCALE GENOMIC DNA]</scope>
    <source>
        <strain evidence="2 3">FNE08-7</strain>
    </source>
</reference>